<evidence type="ECO:0000256" key="2">
    <source>
        <dbReference type="ARBA" id="ARBA00023315"/>
    </source>
</evidence>
<sequence length="162" mass="18808">MDKNMNKEIEVTELYDTDFPAYFEMMSDPVMAQKTGFEPVEDEQKAKMLFESENDTNKTYAIRLKDTHRLVGLINIFPEIGDNFEPDFENVELGYFINTSYQQRGYMTYALQWVLEQGMDGVSIVEATVDVNNIASQHLLLKLGFTQVDKYDDNLVYSQKLK</sequence>
<dbReference type="Pfam" id="PF13302">
    <property type="entry name" value="Acetyltransf_3"/>
    <property type="match status" value="1"/>
</dbReference>
<dbReference type="InterPro" id="IPR016181">
    <property type="entry name" value="Acyl_CoA_acyltransferase"/>
</dbReference>
<dbReference type="Proteomes" id="UP001438112">
    <property type="component" value="Unassembled WGS sequence"/>
</dbReference>
<dbReference type="InterPro" id="IPR000182">
    <property type="entry name" value="GNAT_dom"/>
</dbReference>
<comment type="caution">
    <text evidence="5">The sequence shown here is derived from an EMBL/GenBank/DDBJ whole genome shotgun (WGS) entry which is preliminary data.</text>
</comment>
<evidence type="ECO:0000259" key="4">
    <source>
        <dbReference type="PROSITE" id="PS51186"/>
    </source>
</evidence>
<name>A0ABP9ZIF1_9LACO</name>
<dbReference type="InterPro" id="IPR018247">
    <property type="entry name" value="EF_Hand_1_Ca_BS"/>
</dbReference>
<accession>A0ABP9ZIF1</accession>
<dbReference type="PROSITE" id="PS51186">
    <property type="entry name" value="GNAT"/>
    <property type="match status" value="1"/>
</dbReference>
<protein>
    <recommendedName>
        <fullName evidence="4">N-acetyltransferase domain-containing protein</fullName>
    </recommendedName>
</protein>
<keyword evidence="2" id="KW-0012">Acyltransferase</keyword>
<comment type="similarity">
    <text evidence="3">Belongs to the acetyltransferase family. RimJ subfamily.</text>
</comment>
<organism evidence="5 6">
    <name type="scientific">Apilactobacillus apinorum</name>
    <dbReference type="NCBI Taxonomy" id="1218495"/>
    <lineage>
        <taxon>Bacteria</taxon>
        <taxon>Bacillati</taxon>
        <taxon>Bacillota</taxon>
        <taxon>Bacilli</taxon>
        <taxon>Lactobacillales</taxon>
        <taxon>Lactobacillaceae</taxon>
        <taxon>Apilactobacillus</taxon>
    </lineage>
</organism>
<dbReference type="Gene3D" id="3.40.630.30">
    <property type="match status" value="1"/>
</dbReference>
<evidence type="ECO:0000313" key="5">
    <source>
        <dbReference type="EMBL" id="GAA6114571.1"/>
    </source>
</evidence>
<dbReference type="EMBL" id="BAABVV010000036">
    <property type="protein sequence ID" value="GAA6114571.1"/>
    <property type="molecule type" value="Genomic_DNA"/>
</dbReference>
<keyword evidence="1" id="KW-0808">Transferase</keyword>
<keyword evidence="6" id="KW-1185">Reference proteome</keyword>
<reference evidence="5 6" key="1">
    <citation type="submission" date="2024-03" db="EMBL/GenBank/DDBJ databases">
        <title>Inconsistent identification of Apilactobacillus kunkeei-related strains obtained by well-developed overall genome related indices.</title>
        <authorList>
            <person name="Maeno S."/>
            <person name="Endo A."/>
        </authorList>
    </citation>
    <scope>NUCLEOTIDE SEQUENCE [LARGE SCALE GENOMIC DNA]</scope>
    <source>
        <strain evidence="5 6">20H-10</strain>
    </source>
</reference>
<dbReference type="PANTHER" id="PTHR43792">
    <property type="entry name" value="GNAT FAMILY, PUTATIVE (AFU_ORTHOLOGUE AFUA_3G00765)-RELATED-RELATED"/>
    <property type="match status" value="1"/>
</dbReference>
<gene>
    <name evidence="5" type="ORF">AP20H10_09340</name>
</gene>
<dbReference type="RefSeq" id="WP_053950344.1">
    <property type="nucleotide sequence ID" value="NZ_BAABVV010000036.1"/>
</dbReference>
<evidence type="ECO:0000256" key="1">
    <source>
        <dbReference type="ARBA" id="ARBA00022679"/>
    </source>
</evidence>
<evidence type="ECO:0000256" key="3">
    <source>
        <dbReference type="ARBA" id="ARBA00038502"/>
    </source>
</evidence>
<feature type="domain" description="N-acetyltransferase" evidence="4">
    <location>
        <begin position="9"/>
        <end position="162"/>
    </location>
</feature>
<dbReference type="SUPFAM" id="SSF55729">
    <property type="entry name" value="Acyl-CoA N-acyltransferases (Nat)"/>
    <property type="match status" value="1"/>
</dbReference>
<dbReference type="PANTHER" id="PTHR43792:SF8">
    <property type="entry name" value="[RIBOSOMAL PROTEIN US5]-ALANINE N-ACETYLTRANSFERASE"/>
    <property type="match status" value="1"/>
</dbReference>
<dbReference type="InterPro" id="IPR051531">
    <property type="entry name" value="N-acetyltransferase"/>
</dbReference>
<dbReference type="PROSITE" id="PS00018">
    <property type="entry name" value="EF_HAND_1"/>
    <property type="match status" value="1"/>
</dbReference>
<evidence type="ECO:0000313" key="6">
    <source>
        <dbReference type="Proteomes" id="UP001438112"/>
    </source>
</evidence>
<proteinExistence type="inferred from homology"/>